<dbReference type="GO" id="GO:0008408">
    <property type="term" value="F:3'-5' exonuclease activity"/>
    <property type="evidence" value="ECO:0007669"/>
    <property type="project" value="InterPro"/>
</dbReference>
<dbReference type="GO" id="GO:0003887">
    <property type="term" value="F:DNA-directed DNA polymerase activity"/>
    <property type="evidence" value="ECO:0007669"/>
    <property type="project" value="UniProtKB-UniRule"/>
</dbReference>
<comment type="subcellular location">
    <subcellularLocation>
        <location evidence="1 9">Cytoplasm</location>
    </subcellularLocation>
</comment>
<dbReference type="Pfam" id="PF02767">
    <property type="entry name" value="DNA_pol3_beta_2"/>
    <property type="match status" value="1"/>
</dbReference>
<dbReference type="GO" id="GO:0006271">
    <property type="term" value="P:DNA strand elongation involved in DNA replication"/>
    <property type="evidence" value="ECO:0007669"/>
    <property type="project" value="TreeGrafter"/>
</dbReference>
<dbReference type="GO" id="GO:0005737">
    <property type="term" value="C:cytoplasm"/>
    <property type="evidence" value="ECO:0007669"/>
    <property type="project" value="UniProtKB-SubCell"/>
</dbReference>
<evidence type="ECO:0000256" key="7">
    <source>
        <dbReference type="ARBA" id="ARBA00022932"/>
    </source>
</evidence>
<dbReference type="InterPro" id="IPR022637">
    <property type="entry name" value="DNA_polIII_beta_cen"/>
</dbReference>
<evidence type="ECO:0000256" key="1">
    <source>
        <dbReference type="ARBA" id="ARBA00004496"/>
    </source>
</evidence>
<sequence>MKLVCTQENLNNGLNIVNHLASRNANLPILNNVLISALNGVITLATTNLEIGVKTQIRGKIEEEGQYTVPAKLLSDYISLLPHDNISLELEDEALHISCKNSQTQIRGASADDYPLIPEVLEEDLIMINLESLKELLNQTLFTVSVDESRPEISGVLFNFSASKLIVGATDSYRLAEKRVQLKCGAEKKVIIPLKTLQELNRILGSVTEKEVNINLNENQILFNCDGIKLISRLIEGNYPDYEQIIPTEHKTITTVESNNLIKAIKSAALFCKPGINDIKMTFLPDKNEIVIMSTNSGLGENVTTLAGEVEGEEVEIVFNYRYLLDGLNSLQSEKVVIKLNNQGAPGIFIPENEEDYLYVVMPIRQ</sequence>
<name>A0A2M7RCH7_9BACT</name>
<dbReference type="AlphaFoldDB" id="A0A2M7RCH7"/>
<accession>A0A2M7RCH7</accession>
<dbReference type="SUPFAM" id="SSF55979">
    <property type="entry name" value="DNA clamp"/>
    <property type="match status" value="3"/>
</dbReference>
<dbReference type="CDD" id="cd00140">
    <property type="entry name" value="beta_clamp"/>
    <property type="match status" value="1"/>
</dbReference>
<keyword evidence="5 9" id="KW-0548">Nucleotidyltransferase</keyword>
<gene>
    <name evidence="13" type="primary">dnaN</name>
    <name evidence="13" type="ORF">COY67_02930</name>
</gene>
<keyword evidence="4 9" id="KW-0808">Transferase</keyword>
<evidence type="ECO:0000313" key="13">
    <source>
        <dbReference type="EMBL" id="PIY94192.1"/>
    </source>
</evidence>
<comment type="subunit">
    <text evidence="9">Forms a ring-shaped head-to-tail homodimer around DNA.</text>
</comment>
<evidence type="ECO:0000259" key="12">
    <source>
        <dbReference type="Pfam" id="PF02768"/>
    </source>
</evidence>
<keyword evidence="7 9" id="KW-0239">DNA-directed DNA polymerase</keyword>
<comment type="function">
    <text evidence="9">Confers DNA tethering and processivity to DNA polymerases and other proteins. Acts as a clamp, forming a ring around DNA (a reaction catalyzed by the clamp-loading complex) which diffuses in an ATP-independent manner freely and bidirectionally along dsDNA. Initially characterized for its ability to contact the catalytic subunit of DNA polymerase III (Pol III), a complex, multichain enzyme responsible for most of the replicative synthesis in bacteria; Pol III exhibits 3'-5' exonuclease proofreading activity. The beta chain is required for initiation of replication as well as for processivity of DNA replication.</text>
</comment>
<evidence type="ECO:0000256" key="4">
    <source>
        <dbReference type="ARBA" id="ARBA00022679"/>
    </source>
</evidence>
<dbReference type="InterPro" id="IPR022635">
    <property type="entry name" value="DNA_polIII_beta_C"/>
</dbReference>
<dbReference type="Pfam" id="PF02768">
    <property type="entry name" value="DNA_pol3_beta_3"/>
    <property type="match status" value="1"/>
</dbReference>
<evidence type="ECO:0000259" key="10">
    <source>
        <dbReference type="Pfam" id="PF00712"/>
    </source>
</evidence>
<dbReference type="EMBL" id="PFMC01000071">
    <property type="protein sequence ID" value="PIY94192.1"/>
    <property type="molecule type" value="Genomic_DNA"/>
</dbReference>
<evidence type="ECO:0000256" key="9">
    <source>
        <dbReference type="PIRNR" id="PIRNR000804"/>
    </source>
</evidence>
<evidence type="ECO:0000256" key="8">
    <source>
        <dbReference type="ARBA" id="ARBA00023125"/>
    </source>
</evidence>
<feature type="domain" description="DNA polymerase III beta sliding clamp central" evidence="11">
    <location>
        <begin position="128"/>
        <end position="241"/>
    </location>
</feature>
<evidence type="ECO:0000256" key="5">
    <source>
        <dbReference type="ARBA" id="ARBA00022695"/>
    </source>
</evidence>
<feature type="domain" description="DNA polymerase III beta sliding clamp N-terminal" evidence="10">
    <location>
        <begin position="1"/>
        <end position="118"/>
    </location>
</feature>
<dbReference type="PIRSF" id="PIRSF000804">
    <property type="entry name" value="DNA_pol_III_b"/>
    <property type="match status" value="1"/>
</dbReference>
<protein>
    <recommendedName>
        <fullName evidence="9">Beta sliding clamp</fullName>
    </recommendedName>
</protein>
<dbReference type="SMART" id="SM00480">
    <property type="entry name" value="POL3Bc"/>
    <property type="match status" value="1"/>
</dbReference>
<dbReference type="Pfam" id="PF00712">
    <property type="entry name" value="DNA_pol3_beta"/>
    <property type="match status" value="1"/>
</dbReference>
<dbReference type="Gene3D" id="3.10.150.10">
    <property type="entry name" value="DNA Polymerase III, subunit A, domain 2"/>
    <property type="match status" value="1"/>
</dbReference>
<dbReference type="NCBIfam" id="TIGR00663">
    <property type="entry name" value="dnan"/>
    <property type="match status" value="1"/>
</dbReference>
<evidence type="ECO:0000259" key="11">
    <source>
        <dbReference type="Pfam" id="PF02767"/>
    </source>
</evidence>
<dbReference type="PANTHER" id="PTHR30478">
    <property type="entry name" value="DNA POLYMERASE III SUBUNIT BETA"/>
    <property type="match status" value="1"/>
</dbReference>
<dbReference type="Proteomes" id="UP000228689">
    <property type="component" value="Unassembled WGS sequence"/>
</dbReference>
<proteinExistence type="inferred from homology"/>
<comment type="caution">
    <text evidence="13">The sequence shown here is derived from an EMBL/GenBank/DDBJ whole genome shotgun (WGS) entry which is preliminary data.</text>
</comment>
<organism evidence="13 14">
    <name type="scientific">Candidatus Komeilibacteria bacterium CG_4_10_14_0_8_um_filter_37_78</name>
    <dbReference type="NCBI Taxonomy" id="1974471"/>
    <lineage>
        <taxon>Bacteria</taxon>
        <taxon>Candidatus Komeiliibacteriota</taxon>
    </lineage>
</organism>
<dbReference type="GO" id="GO:0003677">
    <property type="term" value="F:DNA binding"/>
    <property type="evidence" value="ECO:0007669"/>
    <property type="project" value="UniProtKB-UniRule"/>
</dbReference>
<comment type="similarity">
    <text evidence="2 9">Belongs to the beta sliding clamp family.</text>
</comment>
<dbReference type="InterPro" id="IPR046938">
    <property type="entry name" value="DNA_clamp_sf"/>
</dbReference>
<keyword evidence="3 9" id="KW-0963">Cytoplasm</keyword>
<dbReference type="PANTHER" id="PTHR30478:SF0">
    <property type="entry name" value="BETA SLIDING CLAMP"/>
    <property type="match status" value="1"/>
</dbReference>
<dbReference type="InterPro" id="IPR022634">
    <property type="entry name" value="DNA_polIII_beta_N"/>
</dbReference>
<evidence type="ECO:0000256" key="6">
    <source>
        <dbReference type="ARBA" id="ARBA00022705"/>
    </source>
</evidence>
<dbReference type="GO" id="GO:0009360">
    <property type="term" value="C:DNA polymerase III complex"/>
    <property type="evidence" value="ECO:0007669"/>
    <property type="project" value="InterPro"/>
</dbReference>
<feature type="domain" description="DNA polymerase III beta sliding clamp C-terminal" evidence="12">
    <location>
        <begin position="244"/>
        <end position="365"/>
    </location>
</feature>
<evidence type="ECO:0000313" key="14">
    <source>
        <dbReference type="Proteomes" id="UP000228689"/>
    </source>
</evidence>
<dbReference type="InterPro" id="IPR001001">
    <property type="entry name" value="DNA_polIII_beta"/>
</dbReference>
<keyword evidence="6 9" id="KW-0235">DNA replication</keyword>
<evidence type="ECO:0000256" key="2">
    <source>
        <dbReference type="ARBA" id="ARBA00010752"/>
    </source>
</evidence>
<evidence type="ECO:0000256" key="3">
    <source>
        <dbReference type="ARBA" id="ARBA00022490"/>
    </source>
</evidence>
<reference evidence="14" key="1">
    <citation type="submission" date="2017-09" db="EMBL/GenBank/DDBJ databases">
        <title>Depth-based differentiation of microbial function through sediment-hosted aquifers and enrichment of novel symbionts in the deep terrestrial subsurface.</title>
        <authorList>
            <person name="Probst A.J."/>
            <person name="Ladd B."/>
            <person name="Jarett J.K."/>
            <person name="Geller-Mcgrath D.E."/>
            <person name="Sieber C.M.K."/>
            <person name="Emerson J.B."/>
            <person name="Anantharaman K."/>
            <person name="Thomas B.C."/>
            <person name="Malmstrom R."/>
            <person name="Stieglmeier M."/>
            <person name="Klingl A."/>
            <person name="Woyke T."/>
            <person name="Ryan C.M."/>
            <person name="Banfield J.F."/>
        </authorList>
    </citation>
    <scope>NUCLEOTIDE SEQUENCE [LARGE SCALE GENOMIC DNA]</scope>
</reference>
<keyword evidence="8" id="KW-0238">DNA-binding</keyword>
<dbReference type="Gene3D" id="3.70.10.10">
    <property type="match status" value="1"/>
</dbReference>